<dbReference type="Gene3D" id="3.40.50.20">
    <property type="match status" value="1"/>
</dbReference>
<keyword evidence="11 26" id="KW-0067">ATP-binding</keyword>
<evidence type="ECO:0000256" key="16">
    <source>
        <dbReference type="ARBA" id="ARBA00023316"/>
    </source>
</evidence>
<feature type="active site" evidence="23">
    <location>
        <position position="324"/>
    </location>
</feature>
<dbReference type="RefSeq" id="WP_153724274.1">
    <property type="nucleotide sequence ID" value="NZ_CP045875.1"/>
</dbReference>
<dbReference type="PANTHER" id="PTHR23132:SF25">
    <property type="entry name" value="D-ALANINE--D-ALANINE LIGASE A"/>
    <property type="match status" value="1"/>
</dbReference>
<keyword evidence="7 22" id="KW-0963">Cytoplasm</keyword>
<evidence type="ECO:0000256" key="4">
    <source>
        <dbReference type="ARBA" id="ARBA00004752"/>
    </source>
</evidence>
<dbReference type="EMBL" id="CP045875">
    <property type="protein sequence ID" value="QGG46761.1"/>
    <property type="molecule type" value="Genomic_DNA"/>
</dbReference>
<dbReference type="NCBIfam" id="NF002378">
    <property type="entry name" value="PRK01372.1"/>
    <property type="match status" value="1"/>
</dbReference>
<dbReference type="InterPro" id="IPR005905">
    <property type="entry name" value="D_ala_D_ala"/>
</dbReference>
<dbReference type="PROSITE" id="PS00843">
    <property type="entry name" value="DALA_DALA_LIGASE_1"/>
    <property type="match status" value="1"/>
</dbReference>
<feature type="binding site" evidence="25">
    <location>
        <position position="315"/>
    </location>
    <ligand>
        <name>Mg(2+)</name>
        <dbReference type="ChEBI" id="CHEBI:18420"/>
        <label>2</label>
    </ligand>
</feature>
<dbReference type="Proteomes" id="UP000366051">
    <property type="component" value="Chromosome"/>
</dbReference>
<evidence type="ECO:0000256" key="19">
    <source>
        <dbReference type="ARBA" id="ARBA00068427"/>
    </source>
</evidence>
<dbReference type="InterPro" id="IPR011095">
    <property type="entry name" value="Dala_Dala_lig_C"/>
</dbReference>
<comment type="function">
    <text evidence="2 22">Cell wall formation.</text>
</comment>
<dbReference type="GO" id="GO:0009252">
    <property type="term" value="P:peptidoglycan biosynthetic process"/>
    <property type="evidence" value="ECO:0007669"/>
    <property type="project" value="UniProtKB-UniRule"/>
</dbReference>
<dbReference type="InterPro" id="IPR011127">
    <property type="entry name" value="Dala_Dala_lig_N"/>
</dbReference>
<dbReference type="GO" id="GO:0071555">
    <property type="term" value="P:cell wall organization"/>
    <property type="evidence" value="ECO:0007669"/>
    <property type="project" value="UniProtKB-KW"/>
</dbReference>
<evidence type="ECO:0000256" key="26">
    <source>
        <dbReference type="PROSITE-ProRule" id="PRU00409"/>
    </source>
</evidence>
<dbReference type="AlphaFoldDB" id="A0A5Q2MXZ2"/>
<evidence type="ECO:0000256" key="14">
    <source>
        <dbReference type="ARBA" id="ARBA00022984"/>
    </source>
</evidence>
<comment type="pathway">
    <text evidence="4 22">Cell wall biogenesis; peptidoglycan biosynthesis.</text>
</comment>
<comment type="catalytic activity">
    <reaction evidence="17 22">
        <text>2 D-alanine + ATP = D-alanyl-D-alanine + ADP + phosphate + H(+)</text>
        <dbReference type="Rhea" id="RHEA:11224"/>
        <dbReference type="ChEBI" id="CHEBI:15378"/>
        <dbReference type="ChEBI" id="CHEBI:30616"/>
        <dbReference type="ChEBI" id="CHEBI:43474"/>
        <dbReference type="ChEBI" id="CHEBI:57416"/>
        <dbReference type="ChEBI" id="CHEBI:57822"/>
        <dbReference type="ChEBI" id="CHEBI:456216"/>
        <dbReference type="EC" id="6.3.2.4"/>
    </reaction>
</comment>
<feature type="binding site" evidence="24">
    <location>
        <position position="136"/>
    </location>
    <ligand>
        <name>ATP</name>
        <dbReference type="ChEBI" id="CHEBI:30616"/>
    </ligand>
</feature>
<evidence type="ECO:0000256" key="22">
    <source>
        <dbReference type="HAMAP-Rule" id="MF_00047"/>
    </source>
</evidence>
<dbReference type="KEGG" id="hcv:FTV88_0582"/>
<dbReference type="InterPro" id="IPR000291">
    <property type="entry name" value="D-Ala_lig_Van_CS"/>
</dbReference>
<evidence type="ECO:0000256" key="7">
    <source>
        <dbReference type="ARBA" id="ARBA00022490"/>
    </source>
</evidence>
<dbReference type="GO" id="GO:0005524">
    <property type="term" value="F:ATP binding"/>
    <property type="evidence" value="ECO:0007669"/>
    <property type="project" value="UniProtKB-UniRule"/>
</dbReference>
<feature type="active site" evidence="23">
    <location>
        <position position="16"/>
    </location>
</feature>
<evidence type="ECO:0000256" key="6">
    <source>
        <dbReference type="ARBA" id="ARBA00012216"/>
    </source>
</evidence>
<evidence type="ECO:0000256" key="13">
    <source>
        <dbReference type="ARBA" id="ARBA00022960"/>
    </source>
</evidence>
<dbReference type="NCBIfam" id="TIGR01205">
    <property type="entry name" value="D_ala_D_alaTIGR"/>
    <property type="match status" value="1"/>
</dbReference>
<feature type="binding site" evidence="25">
    <location>
        <position position="313"/>
    </location>
    <ligand>
        <name>Mg(2+)</name>
        <dbReference type="ChEBI" id="CHEBI:18420"/>
        <label>1</label>
    </ligand>
</feature>
<evidence type="ECO:0000256" key="11">
    <source>
        <dbReference type="ARBA" id="ARBA00022840"/>
    </source>
</evidence>
<dbReference type="NCBIfam" id="NF002526">
    <property type="entry name" value="PRK01966.1-2"/>
    <property type="match status" value="1"/>
</dbReference>
<comment type="similarity">
    <text evidence="5 22">Belongs to the D-alanine--D-alanine ligase family.</text>
</comment>
<dbReference type="InterPro" id="IPR016185">
    <property type="entry name" value="PreATP-grasp_dom_sf"/>
</dbReference>
<evidence type="ECO:0000256" key="18">
    <source>
        <dbReference type="ARBA" id="ARBA00060592"/>
    </source>
</evidence>
<evidence type="ECO:0000256" key="1">
    <source>
        <dbReference type="ARBA" id="ARBA00001936"/>
    </source>
</evidence>
<comment type="cofactor">
    <cofactor evidence="25">
        <name>Mg(2+)</name>
        <dbReference type="ChEBI" id="CHEBI:18420"/>
    </cofactor>
    <cofactor evidence="25">
        <name>Mn(2+)</name>
        <dbReference type="ChEBI" id="CHEBI:29035"/>
    </cofactor>
    <text evidence="25">Binds 2 magnesium or manganese ions per subunit.</text>
</comment>
<dbReference type="Gene3D" id="3.30.470.20">
    <property type="entry name" value="ATP-grasp fold, B domain"/>
    <property type="match status" value="1"/>
</dbReference>
<dbReference type="EC" id="6.3.2.4" evidence="6 22"/>
<dbReference type="PROSITE" id="PS00844">
    <property type="entry name" value="DALA_DALA_LIGASE_2"/>
    <property type="match status" value="1"/>
</dbReference>
<gene>
    <name evidence="22 28" type="primary">ddl</name>
    <name evidence="28" type="ORF">FTV88_0582</name>
</gene>
<feature type="domain" description="ATP-grasp" evidence="27">
    <location>
        <begin position="140"/>
        <end position="346"/>
    </location>
</feature>
<evidence type="ECO:0000256" key="20">
    <source>
        <dbReference type="ARBA" id="ARBA00076288"/>
    </source>
</evidence>
<protein>
    <recommendedName>
        <fullName evidence="19 22">D-alanine--D-alanine ligase</fullName>
        <ecNumber evidence="6 22">6.3.2.4</ecNumber>
    </recommendedName>
    <alternativeName>
        <fullName evidence="21 22">D-Ala-D-Ala ligase</fullName>
    </alternativeName>
    <alternativeName>
        <fullName evidence="20 22">D-alanylalanine synthetase</fullName>
    </alternativeName>
</protein>
<keyword evidence="14 22" id="KW-0573">Peptidoglycan synthesis</keyword>
<dbReference type="FunFam" id="3.30.1490.20:FF:000007">
    <property type="entry name" value="D-alanine--D-alanine ligase"/>
    <property type="match status" value="1"/>
</dbReference>
<feature type="binding site" evidence="25">
    <location>
        <position position="299"/>
    </location>
    <ligand>
        <name>Mg(2+)</name>
        <dbReference type="ChEBI" id="CHEBI:18420"/>
        <label>1</label>
    </ligand>
</feature>
<evidence type="ECO:0000256" key="5">
    <source>
        <dbReference type="ARBA" id="ARBA00010871"/>
    </source>
</evidence>
<evidence type="ECO:0000256" key="9">
    <source>
        <dbReference type="ARBA" id="ARBA00022723"/>
    </source>
</evidence>
<organism evidence="28 29">
    <name type="scientific">Heliorestis convoluta</name>
    <dbReference type="NCBI Taxonomy" id="356322"/>
    <lineage>
        <taxon>Bacteria</taxon>
        <taxon>Bacillati</taxon>
        <taxon>Bacillota</taxon>
        <taxon>Clostridia</taxon>
        <taxon>Eubacteriales</taxon>
        <taxon>Heliobacteriaceae</taxon>
        <taxon>Heliorestis</taxon>
    </lineage>
</organism>
<evidence type="ECO:0000313" key="29">
    <source>
        <dbReference type="Proteomes" id="UP000366051"/>
    </source>
</evidence>
<evidence type="ECO:0000256" key="2">
    <source>
        <dbReference type="ARBA" id="ARBA00003921"/>
    </source>
</evidence>
<keyword evidence="15 25" id="KW-0464">Manganese</keyword>
<evidence type="ECO:0000259" key="27">
    <source>
        <dbReference type="PROSITE" id="PS50975"/>
    </source>
</evidence>
<dbReference type="PIRSF" id="PIRSF039102">
    <property type="entry name" value="Ddl/VanB"/>
    <property type="match status" value="1"/>
</dbReference>
<evidence type="ECO:0000256" key="15">
    <source>
        <dbReference type="ARBA" id="ARBA00023211"/>
    </source>
</evidence>
<dbReference type="Pfam" id="PF01820">
    <property type="entry name" value="Dala_Dala_lig_N"/>
    <property type="match status" value="1"/>
</dbReference>
<dbReference type="NCBIfam" id="NF002528">
    <property type="entry name" value="PRK01966.1-4"/>
    <property type="match status" value="1"/>
</dbReference>
<dbReference type="SUPFAM" id="SSF56059">
    <property type="entry name" value="Glutathione synthetase ATP-binding domain-like"/>
    <property type="match status" value="1"/>
</dbReference>
<evidence type="ECO:0000256" key="12">
    <source>
        <dbReference type="ARBA" id="ARBA00022842"/>
    </source>
</evidence>
<feature type="binding site" evidence="24">
    <location>
        <begin position="181"/>
        <end position="183"/>
    </location>
    <ligand>
        <name>ATP</name>
        <dbReference type="ChEBI" id="CHEBI:30616"/>
    </ligand>
</feature>
<sequence length="364" mass="40185">MNKKKVALLCGGRSGEHEVSLVSANAIAGALDRERYDVLIIAIDRQGKWWLGEHAIARMQKGEEPYGDPVHLLPEPGRQGLIRLTAQGWEEIPVQIFFPVLHGPNGEDGTIQGLLELANVPYVGCGVLASACGMDKGIMKMLFSQAGLSQVPYQVVQRLQWEKESSSVIETLEESIGYPLFVKPANMGSSVGISKASNRQALQEAFAEALLYDNKVVVEKGVEAREIEVSVLGNNEVSASIPGEIVPCNDFYDYTAKYIDDRSRLLIPAPLTQEESEALQQMAIQAFKAIDGTGLARVDFFMDKKNGQIWINEINTLPGFTSISMYPKLWQSSGLGYSDLLHRLIELAEERHQEKQTLLVKPSK</sequence>
<dbReference type="FunFam" id="3.30.470.20:FF:000008">
    <property type="entry name" value="D-alanine--D-alanine ligase"/>
    <property type="match status" value="1"/>
</dbReference>
<evidence type="ECO:0000313" key="28">
    <source>
        <dbReference type="EMBL" id="QGG46761.1"/>
    </source>
</evidence>
<keyword evidence="8 22" id="KW-0436">Ligase</keyword>
<dbReference type="InterPro" id="IPR013815">
    <property type="entry name" value="ATP_grasp_subdomain_1"/>
</dbReference>
<feature type="binding site" evidence="24">
    <location>
        <begin position="312"/>
        <end position="313"/>
    </location>
    <ligand>
        <name>ATP</name>
        <dbReference type="ChEBI" id="CHEBI:30616"/>
    </ligand>
</feature>
<dbReference type="PROSITE" id="PS50975">
    <property type="entry name" value="ATP_GRASP"/>
    <property type="match status" value="1"/>
</dbReference>
<dbReference type="PANTHER" id="PTHR23132">
    <property type="entry name" value="D-ALANINE--D-ALANINE LIGASE"/>
    <property type="match status" value="1"/>
</dbReference>
<dbReference type="InterPro" id="IPR011761">
    <property type="entry name" value="ATP-grasp"/>
</dbReference>
<keyword evidence="12 25" id="KW-0460">Magnesium</keyword>
<evidence type="ECO:0000256" key="21">
    <source>
        <dbReference type="ARBA" id="ARBA00077154"/>
    </source>
</evidence>
<feature type="active site" evidence="23">
    <location>
        <position position="189"/>
    </location>
</feature>
<proteinExistence type="inferred from homology"/>
<dbReference type="Gene3D" id="3.30.1490.20">
    <property type="entry name" value="ATP-grasp fold, A domain"/>
    <property type="match status" value="1"/>
</dbReference>
<dbReference type="Pfam" id="PF07478">
    <property type="entry name" value="Dala_Dala_lig_C"/>
    <property type="match status" value="1"/>
</dbReference>
<name>A0A5Q2MXZ2_9FIRM</name>
<keyword evidence="29" id="KW-1185">Reference proteome</keyword>
<feature type="binding site" evidence="25">
    <location>
        <position position="313"/>
    </location>
    <ligand>
        <name>Mg(2+)</name>
        <dbReference type="ChEBI" id="CHEBI:18420"/>
        <label>2</label>
    </ligand>
</feature>
<evidence type="ECO:0000256" key="3">
    <source>
        <dbReference type="ARBA" id="ARBA00004496"/>
    </source>
</evidence>
<dbReference type="GO" id="GO:0008716">
    <property type="term" value="F:D-alanine-D-alanine ligase activity"/>
    <property type="evidence" value="ECO:0007669"/>
    <property type="project" value="UniProtKB-UniRule"/>
</dbReference>
<keyword evidence="9 25" id="KW-0479">Metal-binding</keyword>
<evidence type="ECO:0000256" key="25">
    <source>
        <dbReference type="PIRSR" id="PIRSR039102-3"/>
    </source>
</evidence>
<dbReference type="SUPFAM" id="SSF52440">
    <property type="entry name" value="PreATP-grasp domain"/>
    <property type="match status" value="1"/>
</dbReference>
<comment type="pathway">
    <text evidence="18">Glycan biosynthesis.</text>
</comment>
<feature type="binding site" evidence="24">
    <location>
        <begin position="189"/>
        <end position="190"/>
    </location>
    <ligand>
        <name>ATP</name>
        <dbReference type="ChEBI" id="CHEBI:30616"/>
    </ligand>
</feature>
<dbReference type="GO" id="GO:0005829">
    <property type="term" value="C:cytosol"/>
    <property type="evidence" value="ECO:0007669"/>
    <property type="project" value="TreeGrafter"/>
</dbReference>
<comment type="cofactor">
    <cofactor evidence="1">
        <name>Mn(2+)</name>
        <dbReference type="ChEBI" id="CHEBI:29035"/>
    </cofactor>
</comment>
<keyword evidence="16 22" id="KW-0961">Cell wall biogenesis/degradation</keyword>
<dbReference type="GO" id="GO:0008360">
    <property type="term" value="P:regulation of cell shape"/>
    <property type="evidence" value="ECO:0007669"/>
    <property type="project" value="UniProtKB-KW"/>
</dbReference>
<dbReference type="OrthoDB" id="9813261at2"/>
<evidence type="ECO:0000256" key="10">
    <source>
        <dbReference type="ARBA" id="ARBA00022741"/>
    </source>
</evidence>
<feature type="binding site" evidence="24">
    <location>
        <begin position="219"/>
        <end position="226"/>
    </location>
    <ligand>
        <name>ATP</name>
        <dbReference type="ChEBI" id="CHEBI:30616"/>
    </ligand>
</feature>
<dbReference type="GO" id="GO:0046872">
    <property type="term" value="F:metal ion binding"/>
    <property type="evidence" value="ECO:0007669"/>
    <property type="project" value="UniProtKB-KW"/>
</dbReference>
<comment type="subcellular location">
    <subcellularLocation>
        <location evidence="3 22">Cytoplasm</location>
    </subcellularLocation>
</comment>
<evidence type="ECO:0000256" key="24">
    <source>
        <dbReference type="PIRSR" id="PIRSR039102-2"/>
    </source>
</evidence>
<reference evidence="29" key="1">
    <citation type="submission" date="2019-11" db="EMBL/GenBank/DDBJ databases">
        <title>Genome sequence of Heliorestis convoluta strain HH, an alkaliphilic and minimalistic phototrophic bacterium from a soda lake in Egypt.</title>
        <authorList>
            <person name="Dewey E.D."/>
            <person name="Stokes L.M."/>
            <person name="Burchell B.M."/>
            <person name="Shaffer K.N."/>
            <person name="Huntington A.M."/>
            <person name="Baker J.M."/>
            <person name="Nadendla S."/>
            <person name="Giglio M.G."/>
            <person name="Touchman J.W."/>
            <person name="Blankenship R.E."/>
            <person name="Madigan M.T."/>
            <person name="Sattley W.M."/>
        </authorList>
    </citation>
    <scope>NUCLEOTIDE SEQUENCE [LARGE SCALE GENOMIC DNA]</scope>
    <source>
        <strain evidence="29">HH</strain>
    </source>
</reference>
<keyword evidence="10 24" id="KW-0547">Nucleotide-binding</keyword>
<accession>A0A5Q2MXZ2</accession>
<evidence type="ECO:0000256" key="17">
    <source>
        <dbReference type="ARBA" id="ARBA00047614"/>
    </source>
</evidence>
<dbReference type="HAMAP" id="MF_00047">
    <property type="entry name" value="Dala_Dala_lig"/>
    <property type="match status" value="1"/>
</dbReference>
<dbReference type="UniPathway" id="UPA00219"/>
<keyword evidence="13 22" id="KW-0133">Cell shape</keyword>
<evidence type="ECO:0000256" key="23">
    <source>
        <dbReference type="PIRSR" id="PIRSR039102-1"/>
    </source>
</evidence>
<evidence type="ECO:0000256" key="8">
    <source>
        <dbReference type="ARBA" id="ARBA00022598"/>
    </source>
</evidence>